<evidence type="ECO:0000313" key="2">
    <source>
        <dbReference type="Proteomes" id="UP001146067"/>
    </source>
</evidence>
<gene>
    <name evidence="1" type="ORF">O1R50_03460</name>
</gene>
<accession>A0A9X3SRN6</accession>
<sequence>MMKKEQLAHKLQEAGVNETTYWLDGGLPSERYTLEERPEGWAIYYAQRGERAYEEVFASEEEACNAFFERIMSDPTTH</sequence>
<proteinExistence type="predicted"/>
<reference evidence="1" key="1">
    <citation type="submission" date="2022-12" db="EMBL/GenBank/DDBJ databases">
        <title>Gycomyces niveus sp.nov.,a novel actinomycete isolated from soil in Shouguan.</title>
        <authorList>
            <person name="Yang X."/>
        </authorList>
    </citation>
    <scope>NUCLEOTIDE SEQUENCE</scope>
    <source>
        <strain evidence="1">NEAU-A15</strain>
    </source>
</reference>
<evidence type="ECO:0000313" key="1">
    <source>
        <dbReference type="EMBL" id="MDA1358663.1"/>
    </source>
</evidence>
<dbReference type="AlphaFoldDB" id="A0A9X3SRN6"/>
<protein>
    <submittedName>
        <fullName evidence="1">Uncharacterized protein</fullName>
    </submittedName>
</protein>
<dbReference type="EMBL" id="JAPZVP010000002">
    <property type="protein sequence ID" value="MDA1358663.1"/>
    <property type="molecule type" value="Genomic_DNA"/>
</dbReference>
<dbReference type="RefSeq" id="WP_270108470.1">
    <property type="nucleotide sequence ID" value="NZ_JAPZVP010000002.1"/>
</dbReference>
<name>A0A9X3SRN6_9ACTN</name>
<comment type="caution">
    <text evidence="1">The sequence shown here is derived from an EMBL/GenBank/DDBJ whole genome shotgun (WGS) entry which is preliminary data.</text>
</comment>
<dbReference type="Proteomes" id="UP001146067">
    <property type="component" value="Unassembled WGS sequence"/>
</dbReference>
<keyword evidence="2" id="KW-1185">Reference proteome</keyword>
<organism evidence="1 2">
    <name type="scientific">Glycomyces luteolus</name>
    <dbReference type="NCBI Taxonomy" id="2670330"/>
    <lineage>
        <taxon>Bacteria</taxon>
        <taxon>Bacillati</taxon>
        <taxon>Actinomycetota</taxon>
        <taxon>Actinomycetes</taxon>
        <taxon>Glycomycetales</taxon>
        <taxon>Glycomycetaceae</taxon>
        <taxon>Glycomyces</taxon>
    </lineage>
</organism>